<keyword evidence="2" id="KW-1185">Reference proteome</keyword>
<dbReference type="Gene3D" id="3.30.9.100">
    <property type="match status" value="1"/>
</dbReference>
<sequence length="446" mass="47532">MTYYDCVVAGGGPAGAFAARELVRAGCTVLIVDPAAGRPRLEGLSTRVAQLLKARGLEAVLATASAPCPRSVDWAGLKRSANGERLVRRPAFDAALRQAAVDAGAELIEGRIGRIEKTHPEQGVVLKLSSGDAVSARLMIDARGRQAPSSQRLKGPQTLSISGLLDSVSGTPGTHVAATPEGWLWLAEAPGFGRWLQISVDADDLGGAGEAALQERVNRFLTQPCLTEDMGGLNVQNKLLARAAGLVLSAPELTLPVIPAGDAAVAIDPLSGHGLFWALSSALAAVPMALTVLDNPKPGVDLAARFYRARVVETFWRQARVGRDFYRLERRLAAEPFWRRRAAWPDDQPSHAVPNSVRMETRVVVEDNRLVERDVLITPLDPDGVAFVAGLPVGDLIDASGTRAKPIPDTPSPAFQAAFQWLASRGLFNGSTSRNAHQPTRTRETA</sequence>
<protein>
    <submittedName>
        <fullName evidence="1">Lycopene cyclase family protein</fullName>
    </submittedName>
</protein>
<dbReference type="EMBL" id="JALNMJ010000026">
    <property type="protein sequence ID" value="MCK7615509.1"/>
    <property type="molecule type" value="Genomic_DNA"/>
</dbReference>
<dbReference type="InterPro" id="IPR050407">
    <property type="entry name" value="Geranylgeranyl_reductase"/>
</dbReference>
<dbReference type="RefSeq" id="WP_248159122.1">
    <property type="nucleotide sequence ID" value="NZ_JALNMJ010000026.1"/>
</dbReference>
<dbReference type="Gene3D" id="3.50.50.60">
    <property type="entry name" value="FAD/NAD(P)-binding domain"/>
    <property type="match status" value="1"/>
</dbReference>
<evidence type="ECO:0000313" key="1">
    <source>
        <dbReference type="EMBL" id="MCK7615509.1"/>
    </source>
</evidence>
<name>A0ABT0H1G6_9HYPH</name>
<dbReference type="InterPro" id="IPR036188">
    <property type="entry name" value="FAD/NAD-bd_sf"/>
</dbReference>
<evidence type="ECO:0000313" key="2">
    <source>
        <dbReference type="Proteomes" id="UP001431221"/>
    </source>
</evidence>
<dbReference type="Proteomes" id="UP001431221">
    <property type="component" value="Unassembled WGS sequence"/>
</dbReference>
<dbReference type="Pfam" id="PF05834">
    <property type="entry name" value="Lycopene_cycl"/>
    <property type="match status" value="1"/>
</dbReference>
<dbReference type="PANTHER" id="PTHR42685">
    <property type="entry name" value="GERANYLGERANYL DIPHOSPHATE REDUCTASE"/>
    <property type="match status" value="1"/>
</dbReference>
<proteinExistence type="predicted"/>
<gene>
    <name evidence="1" type="ORF">M0H32_25345</name>
</gene>
<dbReference type="SUPFAM" id="SSF51905">
    <property type="entry name" value="FAD/NAD(P)-binding domain"/>
    <property type="match status" value="1"/>
</dbReference>
<dbReference type="PANTHER" id="PTHR42685:SF22">
    <property type="entry name" value="CONDITIONED MEDIUM FACTOR RECEPTOR 1"/>
    <property type="match status" value="1"/>
</dbReference>
<reference evidence="1" key="1">
    <citation type="submission" date="2022-04" db="EMBL/GenBank/DDBJ databases">
        <title>Roseibium sp. CAU 1639 isolated from mud.</title>
        <authorList>
            <person name="Kim W."/>
        </authorList>
    </citation>
    <scope>NUCLEOTIDE SEQUENCE</scope>
    <source>
        <strain evidence="1">CAU 1639</strain>
    </source>
</reference>
<organism evidence="1 2">
    <name type="scientific">Roseibium sediminicola</name>
    <dbReference type="NCBI Taxonomy" id="2933272"/>
    <lineage>
        <taxon>Bacteria</taxon>
        <taxon>Pseudomonadati</taxon>
        <taxon>Pseudomonadota</taxon>
        <taxon>Alphaproteobacteria</taxon>
        <taxon>Hyphomicrobiales</taxon>
        <taxon>Stappiaceae</taxon>
        <taxon>Roseibium</taxon>
    </lineage>
</organism>
<accession>A0ABT0H1G6</accession>
<comment type="caution">
    <text evidence="1">The sequence shown here is derived from an EMBL/GenBank/DDBJ whole genome shotgun (WGS) entry which is preliminary data.</text>
</comment>